<reference evidence="2" key="2">
    <citation type="submission" date="2023-05" db="EMBL/GenBank/DDBJ databases">
        <authorList>
            <consortium name="Lawrence Berkeley National Laboratory"/>
            <person name="Steindorff A."/>
            <person name="Hensen N."/>
            <person name="Bonometti L."/>
            <person name="Westerberg I."/>
            <person name="Brannstrom I.O."/>
            <person name="Guillou S."/>
            <person name="Cros-Aarteil S."/>
            <person name="Calhoun S."/>
            <person name="Haridas S."/>
            <person name="Kuo A."/>
            <person name="Mondo S."/>
            <person name="Pangilinan J."/>
            <person name="Riley R."/>
            <person name="Labutti K."/>
            <person name="Andreopoulos B."/>
            <person name="Lipzen A."/>
            <person name="Chen C."/>
            <person name="Yanf M."/>
            <person name="Daum C."/>
            <person name="Ng V."/>
            <person name="Clum A."/>
            <person name="Ohm R."/>
            <person name="Martin F."/>
            <person name="Silar P."/>
            <person name="Natvig D."/>
            <person name="Lalanne C."/>
            <person name="Gautier V."/>
            <person name="Ament-Velasquez S.L."/>
            <person name="Kruys A."/>
            <person name="Hutchinson M.I."/>
            <person name="Powell A.J."/>
            <person name="Barry K."/>
            <person name="Miller A.N."/>
            <person name="Grigoriev I.V."/>
            <person name="Debuchy R."/>
            <person name="Gladieux P."/>
            <person name="Thoren M.H."/>
            <person name="Johannesson H."/>
        </authorList>
    </citation>
    <scope>NUCLEOTIDE SEQUENCE</scope>
    <source>
        <strain evidence="2">CBS 359.72</strain>
    </source>
</reference>
<dbReference type="AlphaFoldDB" id="A0AAN7CKY5"/>
<feature type="compositionally biased region" description="Basic and acidic residues" evidence="1">
    <location>
        <begin position="176"/>
        <end position="189"/>
    </location>
</feature>
<accession>A0AAN7CKY5</accession>
<name>A0AAN7CKY5_9PEZI</name>
<feature type="compositionally biased region" description="Polar residues" evidence="1">
    <location>
        <begin position="212"/>
        <end position="224"/>
    </location>
</feature>
<organism evidence="2 3">
    <name type="scientific">Corynascus novoguineensis</name>
    <dbReference type="NCBI Taxonomy" id="1126955"/>
    <lineage>
        <taxon>Eukaryota</taxon>
        <taxon>Fungi</taxon>
        <taxon>Dikarya</taxon>
        <taxon>Ascomycota</taxon>
        <taxon>Pezizomycotina</taxon>
        <taxon>Sordariomycetes</taxon>
        <taxon>Sordariomycetidae</taxon>
        <taxon>Sordariales</taxon>
        <taxon>Chaetomiaceae</taxon>
        <taxon>Corynascus</taxon>
    </lineage>
</organism>
<feature type="region of interest" description="Disordered" evidence="1">
    <location>
        <begin position="33"/>
        <end position="239"/>
    </location>
</feature>
<evidence type="ECO:0000313" key="3">
    <source>
        <dbReference type="Proteomes" id="UP001303647"/>
    </source>
</evidence>
<keyword evidence="3" id="KW-1185">Reference proteome</keyword>
<sequence>MVRLCNNESRKNPTCEDIARILNIEFLPRGVSAAQKDRPEFGPANPPGNSDQGQGRGHTDSSSDGYTYSHGDGSGDYQAAPTGGHGGDYGSTSYHHHNHSDGGSQCHRDEVPRHQASGRHSDLSSLTSGMSALRVSSSNGSKRDRHHDRQTSSRVLAVSSHARSKTEYPRESTTARPRESATARPRESTTARPQESTADHHRHDEYRDTSSARKSSQRTTTSGSIRAPIVKYRSRDERH</sequence>
<dbReference type="Proteomes" id="UP001303647">
    <property type="component" value="Unassembled WGS sequence"/>
</dbReference>
<evidence type="ECO:0000256" key="1">
    <source>
        <dbReference type="SAM" id="MobiDB-lite"/>
    </source>
</evidence>
<protein>
    <submittedName>
        <fullName evidence="2">Uncharacterized protein</fullName>
    </submittedName>
</protein>
<proteinExistence type="predicted"/>
<reference evidence="2" key="1">
    <citation type="journal article" date="2023" name="Mol. Phylogenet. Evol.">
        <title>Genome-scale phylogeny and comparative genomics of the fungal order Sordariales.</title>
        <authorList>
            <person name="Hensen N."/>
            <person name="Bonometti L."/>
            <person name="Westerberg I."/>
            <person name="Brannstrom I.O."/>
            <person name="Guillou S."/>
            <person name="Cros-Aarteil S."/>
            <person name="Calhoun S."/>
            <person name="Haridas S."/>
            <person name="Kuo A."/>
            <person name="Mondo S."/>
            <person name="Pangilinan J."/>
            <person name="Riley R."/>
            <person name="LaButti K."/>
            <person name="Andreopoulos B."/>
            <person name="Lipzen A."/>
            <person name="Chen C."/>
            <person name="Yan M."/>
            <person name="Daum C."/>
            <person name="Ng V."/>
            <person name="Clum A."/>
            <person name="Steindorff A."/>
            <person name="Ohm R.A."/>
            <person name="Martin F."/>
            <person name="Silar P."/>
            <person name="Natvig D.O."/>
            <person name="Lalanne C."/>
            <person name="Gautier V."/>
            <person name="Ament-Velasquez S.L."/>
            <person name="Kruys A."/>
            <person name="Hutchinson M.I."/>
            <person name="Powell A.J."/>
            <person name="Barry K."/>
            <person name="Miller A.N."/>
            <person name="Grigoriev I.V."/>
            <person name="Debuchy R."/>
            <person name="Gladieux P."/>
            <person name="Hiltunen Thoren M."/>
            <person name="Johannesson H."/>
        </authorList>
    </citation>
    <scope>NUCLEOTIDE SEQUENCE</scope>
    <source>
        <strain evidence="2">CBS 359.72</strain>
    </source>
</reference>
<feature type="compositionally biased region" description="Basic and acidic residues" evidence="1">
    <location>
        <begin position="197"/>
        <end position="211"/>
    </location>
</feature>
<comment type="caution">
    <text evidence="2">The sequence shown here is derived from an EMBL/GenBank/DDBJ whole genome shotgun (WGS) entry which is preliminary data.</text>
</comment>
<gene>
    <name evidence="2" type="ORF">C7999DRAFT_36491</name>
</gene>
<dbReference type="EMBL" id="MU857853">
    <property type="protein sequence ID" value="KAK4243192.1"/>
    <property type="molecule type" value="Genomic_DNA"/>
</dbReference>
<feature type="compositionally biased region" description="Polar residues" evidence="1">
    <location>
        <begin position="123"/>
        <end position="140"/>
    </location>
</feature>
<evidence type="ECO:0000313" key="2">
    <source>
        <dbReference type="EMBL" id="KAK4243192.1"/>
    </source>
</evidence>